<dbReference type="PANTHER" id="PTHR35859:SF5">
    <property type="entry name" value="ION TRANSPORT DOMAIN-CONTAINING PROTEIN"/>
    <property type="match status" value="1"/>
</dbReference>
<evidence type="ECO:0000313" key="5">
    <source>
        <dbReference type="Proteomes" id="UP000235672"/>
    </source>
</evidence>
<feature type="domain" description="Calcium channel YVC1-like C-terminal transmembrane" evidence="3">
    <location>
        <begin position="272"/>
        <end position="563"/>
    </location>
</feature>
<evidence type="ECO:0000313" key="4">
    <source>
        <dbReference type="EMBL" id="PMD16546.1"/>
    </source>
</evidence>
<keyword evidence="2" id="KW-1133">Transmembrane helix</keyword>
<keyword evidence="2" id="KW-0812">Transmembrane</keyword>
<dbReference type="AlphaFoldDB" id="A0A2J6PRI6"/>
<feature type="transmembrane region" description="Helical" evidence="2">
    <location>
        <begin position="318"/>
        <end position="341"/>
    </location>
</feature>
<dbReference type="OrthoDB" id="310870at2759"/>
<feature type="region of interest" description="Disordered" evidence="1">
    <location>
        <begin position="570"/>
        <end position="605"/>
    </location>
</feature>
<name>A0A2J6PRI6_9HELO</name>
<evidence type="ECO:0000256" key="2">
    <source>
        <dbReference type="SAM" id="Phobius"/>
    </source>
</evidence>
<feature type="transmembrane region" description="Helical" evidence="2">
    <location>
        <begin position="266"/>
        <end position="283"/>
    </location>
</feature>
<keyword evidence="2" id="KW-0472">Membrane</keyword>
<dbReference type="Pfam" id="PF23317">
    <property type="entry name" value="YVC1_C"/>
    <property type="match status" value="1"/>
</dbReference>
<dbReference type="InterPro" id="IPR052971">
    <property type="entry name" value="TRP_calcium_channel"/>
</dbReference>
<keyword evidence="5" id="KW-1185">Reference proteome</keyword>
<dbReference type="Proteomes" id="UP000235672">
    <property type="component" value="Unassembled WGS sequence"/>
</dbReference>
<dbReference type="PANTHER" id="PTHR35859">
    <property type="entry name" value="NONSELECTIVE CATION CHANNEL PROTEIN"/>
    <property type="match status" value="1"/>
</dbReference>
<feature type="transmembrane region" description="Helical" evidence="2">
    <location>
        <begin position="289"/>
        <end position="306"/>
    </location>
</feature>
<evidence type="ECO:0000259" key="3">
    <source>
        <dbReference type="Pfam" id="PF23317"/>
    </source>
</evidence>
<dbReference type="InterPro" id="IPR056336">
    <property type="entry name" value="YVC1_C"/>
</dbReference>
<dbReference type="STRING" id="1745343.A0A2J6PRI6"/>
<feature type="transmembrane region" description="Helical" evidence="2">
    <location>
        <begin position="458"/>
        <end position="477"/>
    </location>
</feature>
<protein>
    <recommendedName>
        <fullName evidence="3">Calcium channel YVC1-like C-terminal transmembrane domain-containing protein</fullName>
    </recommendedName>
</protein>
<feature type="transmembrane region" description="Helical" evidence="2">
    <location>
        <begin position="400"/>
        <end position="422"/>
    </location>
</feature>
<evidence type="ECO:0000256" key="1">
    <source>
        <dbReference type="SAM" id="MobiDB-lite"/>
    </source>
</evidence>
<proteinExistence type="predicted"/>
<sequence>MDAWQSLPHGAAPKLPTIGPKDSFVNVVRALLPYFVHEISMSSTFDQLRTSAAGHKIRALVDHLVVNCTNPALINALLTLKWHFSTIEAGGINETRANACEIVAWRFLHRLSERDAAIFCLYELPQRVEVSRDDCHPDITEQSTLLPQFRELQVTRQLHNRRFELLRSVVNIRALSFSESGVEEDDQEHTLSPFAGLTGLEIAAVADCKKFLSQRIVQKVVNGIWTGDIIFWDTLAATTKKRPQFYDHKKADIFTRLRVPRYIKTFEVLFVAAFLFLLHLVLIERNSSHITVSEVLLYIWFVAFSYNELSEFLDTKSIFYAADIWNGCDIIIIVIGIAFAILRALGIYENNPQIIDTAFDVLSLEALFMVPRIFSIMSLRPYFGTLLPCLQAMVKDFVKFMTVVAVLYMGFLATCTLLARGAFSVTDMSWFLVRVFFGGSSLGFEIMRDINPKLGPPLMVIFVCMTNVLLVTSLISIQRDAFARVISHAREEYLFVYSVYVLEASTSKRLTHFYPPLSLIPLVLIRPLRIFFPAEKLRKTRILVLKLTHVPIVGAIWLFELAHEQARRSNTFSSLQPPHHTLGPSAVPKPQPARPTHGPSSSSQNHLIIQKTEELLSPQVDVGKDKKGAESTVVLSDTNLEGQVQELSGQVKDLSAKIAELTALIIAQQGGTVAPPDDDEDDEAA</sequence>
<reference evidence="4 5" key="1">
    <citation type="submission" date="2016-05" db="EMBL/GenBank/DDBJ databases">
        <title>A degradative enzymes factory behind the ericoid mycorrhizal symbiosis.</title>
        <authorList>
            <consortium name="DOE Joint Genome Institute"/>
            <person name="Martino E."/>
            <person name="Morin E."/>
            <person name="Grelet G."/>
            <person name="Kuo A."/>
            <person name="Kohler A."/>
            <person name="Daghino S."/>
            <person name="Barry K."/>
            <person name="Choi C."/>
            <person name="Cichocki N."/>
            <person name="Clum A."/>
            <person name="Copeland A."/>
            <person name="Hainaut M."/>
            <person name="Haridas S."/>
            <person name="Labutti K."/>
            <person name="Lindquist E."/>
            <person name="Lipzen A."/>
            <person name="Khouja H.-R."/>
            <person name="Murat C."/>
            <person name="Ohm R."/>
            <person name="Olson A."/>
            <person name="Spatafora J."/>
            <person name="Veneault-Fourrey C."/>
            <person name="Henrissat B."/>
            <person name="Grigoriev I."/>
            <person name="Martin F."/>
            <person name="Perotto S."/>
        </authorList>
    </citation>
    <scope>NUCLEOTIDE SEQUENCE [LARGE SCALE GENOMIC DNA]</scope>
    <source>
        <strain evidence="4 5">UAMH 7357</strain>
    </source>
</reference>
<gene>
    <name evidence="4" type="ORF">NA56DRAFT_580429</name>
</gene>
<accession>A0A2J6PRI6</accession>
<organism evidence="4 5">
    <name type="scientific">Hyaloscypha hepaticicola</name>
    <dbReference type="NCBI Taxonomy" id="2082293"/>
    <lineage>
        <taxon>Eukaryota</taxon>
        <taxon>Fungi</taxon>
        <taxon>Dikarya</taxon>
        <taxon>Ascomycota</taxon>
        <taxon>Pezizomycotina</taxon>
        <taxon>Leotiomycetes</taxon>
        <taxon>Helotiales</taxon>
        <taxon>Hyaloscyphaceae</taxon>
        <taxon>Hyaloscypha</taxon>
    </lineage>
</organism>
<feature type="transmembrane region" description="Helical" evidence="2">
    <location>
        <begin position="544"/>
        <end position="562"/>
    </location>
</feature>
<dbReference type="EMBL" id="KZ613505">
    <property type="protein sequence ID" value="PMD16546.1"/>
    <property type="molecule type" value="Genomic_DNA"/>
</dbReference>